<name>A0A4Z2F9M2_9TELE</name>
<sequence length="71" mass="7803">MAGRCHVHVRFVSRCSRSGQLMERGGGEETEEEEEEEEKNVNKTAALLRWPGGDISQRALQDGDVTTAVAS</sequence>
<dbReference type="EMBL" id="SRLO01001425">
    <property type="protein sequence ID" value="TNN37926.1"/>
    <property type="molecule type" value="Genomic_DNA"/>
</dbReference>
<protein>
    <submittedName>
        <fullName evidence="2">Uncharacterized protein</fullName>
    </submittedName>
</protein>
<evidence type="ECO:0000256" key="1">
    <source>
        <dbReference type="SAM" id="MobiDB-lite"/>
    </source>
</evidence>
<reference evidence="2 3" key="1">
    <citation type="submission" date="2019-03" db="EMBL/GenBank/DDBJ databases">
        <title>First draft genome of Liparis tanakae, snailfish: a comprehensive survey of snailfish specific genes.</title>
        <authorList>
            <person name="Kim W."/>
            <person name="Song I."/>
            <person name="Jeong J.-H."/>
            <person name="Kim D."/>
            <person name="Kim S."/>
            <person name="Ryu S."/>
            <person name="Song J.Y."/>
            <person name="Lee S.K."/>
        </authorList>
    </citation>
    <scope>NUCLEOTIDE SEQUENCE [LARGE SCALE GENOMIC DNA]</scope>
    <source>
        <tissue evidence="2">Muscle</tissue>
    </source>
</reference>
<dbReference type="AlphaFoldDB" id="A0A4Z2F9M2"/>
<gene>
    <name evidence="2" type="ORF">EYF80_051902</name>
</gene>
<organism evidence="2 3">
    <name type="scientific">Liparis tanakae</name>
    <name type="common">Tanaka's snailfish</name>
    <dbReference type="NCBI Taxonomy" id="230148"/>
    <lineage>
        <taxon>Eukaryota</taxon>
        <taxon>Metazoa</taxon>
        <taxon>Chordata</taxon>
        <taxon>Craniata</taxon>
        <taxon>Vertebrata</taxon>
        <taxon>Euteleostomi</taxon>
        <taxon>Actinopterygii</taxon>
        <taxon>Neopterygii</taxon>
        <taxon>Teleostei</taxon>
        <taxon>Neoteleostei</taxon>
        <taxon>Acanthomorphata</taxon>
        <taxon>Eupercaria</taxon>
        <taxon>Perciformes</taxon>
        <taxon>Cottioidei</taxon>
        <taxon>Cottales</taxon>
        <taxon>Liparidae</taxon>
        <taxon>Liparis</taxon>
    </lineage>
</organism>
<feature type="compositionally biased region" description="Acidic residues" evidence="1">
    <location>
        <begin position="28"/>
        <end position="38"/>
    </location>
</feature>
<proteinExistence type="predicted"/>
<evidence type="ECO:0000313" key="3">
    <source>
        <dbReference type="Proteomes" id="UP000314294"/>
    </source>
</evidence>
<comment type="caution">
    <text evidence="2">The sequence shown here is derived from an EMBL/GenBank/DDBJ whole genome shotgun (WGS) entry which is preliminary data.</text>
</comment>
<accession>A0A4Z2F9M2</accession>
<dbReference type="Proteomes" id="UP000314294">
    <property type="component" value="Unassembled WGS sequence"/>
</dbReference>
<feature type="region of interest" description="Disordered" evidence="1">
    <location>
        <begin position="18"/>
        <end position="42"/>
    </location>
</feature>
<evidence type="ECO:0000313" key="2">
    <source>
        <dbReference type="EMBL" id="TNN37926.1"/>
    </source>
</evidence>
<keyword evidence="3" id="KW-1185">Reference proteome</keyword>